<evidence type="ECO:0000313" key="2">
    <source>
        <dbReference type="Proteomes" id="UP001060085"/>
    </source>
</evidence>
<organism evidence="1 2">
    <name type="scientific">Catharanthus roseus</name>
    <name type="common">Madagascar periwinkle</name>
    <name type="synonym">Vinca rosea</name>
    <dbReference type="NCBI Taxonomy" id="4058"/>
    <lineage>
        <taxon>Eukaryota</taxon>
        <taxon>Viridiplantae</taxon>
        <taxon>Streptophyta</taxon>
        <taxon>Embryophyta</taxon>
        <taxon>Tracheophyta</taxon>
        <taxon>Spermatophyta</taxon>
        <taxon>Magnoliopsida</taxon>
        <taxon>eudicotyledons</taxon>
        <taxon>Gunneridae</taxon>
        <taxon>Pentapetalae</taxon>
        <taxon>asterids</taxon>
        <taxon>lamiids</taxon>
        <taxon>Gentianales</taxon>
        <taxon>Apocynaceae</taxon>
        <taxon>Rauvolfioideae</taxon>
        <taxon>Vinceae</taxon>
        <taxon>Catharanthinae</taxon>
        <taxon>Catharanthus</taxon>
    </lineage>
</organism>
<accession>A0ACC0AYI6</accession>
<name>A0ACC0AYI6_CATRO</name>
<gene>
    <name evidence="1" type="ORF">M9H77_15802</name>
</gene>
<protein>
    <submittedName>
        <fullName evidence="1">Uncharacterized protein</fullName>
    </submittedName>
</protein>
<dbReference type="EMBL" id="CM044704">
    <property type="protein sequence ID" value="KAI5665949.1"/>
    <property type="molecule type" value="Genomic_DNA"/>
</dbReference>
<evidence type="ECO:0000313" key="1">
    <source>
        <dbReference type="EMBL" id="KAI5665949.1"/>
    </source>
</evidence>
<sequence length="106" mass="11477">MNAAAAGVVQKRKPKAKATREAKKVGTNTVASEAGLGAGASAAATPFAAETATITITNATKNIFIDSISEKVYFEFARRERTRSRELCLELERKCEGKGQWRKGMR</sequence>
<keyword evidence="2" id="KW-1185">Reference proteome</keyword>
<proteinExistence type="predicted"/>
<dbReference type="Proteomes" id="UP001060085">
    <property type="component" value="Linkage Group LG04"/>
</dbReference>
<comment type="caution">
    <text evidence="1">The sequence shown here is derived from an EMBL/GenBank/DDBJ whole genome shotgun (WGS) entry which is preliminary data.</text>
</comment>
<reference evidence="2" key="1">
    <citation type="journal article" date="2023" name="Nat. Plants">
        <title>Single-cell RNA sequencing provides a high-resolution roadmap for understanding the multicellular compartmentation of specialized metabolism.</title>
        <authorList>
            <person name="Sun S."/>
            <person name="Shen X."/>
            <person name="Li Y."/>
            <person name="Li Y."/>
            <person name="Wang S."/>
            <person name="Li R."/>
            <person name="Zhang H."/>
            <person name="Shen G."/>
            <person name="Guo B."/>
            <person name="Wei J."/>
            <person name="Xu J."/>
            <person name="St-Pierre B."/>
            <person name="Chen S."/>
            <person name="Sun C."/>
        </authorList>
    </citation>
    <scope>NUCLEOTIDE SEQUENCE [LARGE SCALE GENOMIC DNA]</scope>
</reference>